<dbReference type="CDD" id="cd00063">
    <property type="entry name" value="FN3"/>
    <property type="match status" value="1"/>
</dbReference>
<evidence type="ECO:0000313" key="2">
    <source>
        <dbReference type="EMBL" id="MBD2863516.1"/>
    </source>
</evidence>
<dbReference type="InterPro" id="IPR036278">
    <property type="entry name" value="Sialidase_sf"/>
</dbReference>
<evidence type="ECO:0000313" key="3">
    <source>
        <dbReference type="Proteomes" id="UP000639396"/>
    </source>
</evidence>
<dbReference type="Gene3D" id="2.60.40.10">
    <property type="entry name" value="Immunoglobulins"/>
    <property type="match status" value="1"/>
</dbReference>
<reference evidence="2" key="1">
    <citation type="submission" date="2020-09" db="EMBL/GenBank/DDBJ databases">
        <title>A novel bacterium of genus Paenibacillus, isolated from South China Sea.</title>
        <authorList>
            <person name="Huang H."/>
            <person name="Mo K."/>
            <person name="Hu Y."/>
        </authorList>
    </citation>
    <scope>NUCLEOTIDE SEQUENCE</scope>
    <source>
        <strain evidence="2">IB182363</strain>
    </source>
</reference>
<sequence length="492" mass="54366">MDRTNAANSGWNYSDPRDLYKTAAPSAKAYGSVHIMRLAPGDRRLSVDWKDFAPSSGAVTGHAYSLTYRLRGQDDAVHVPLSASDERITITGLENDQDYEVWVTRTDSIGDGGAATASSSPVRLFRPGVVPGIVVNYIHPEDYTYGFSGRSPASPSIVRLENGVLLASHDIYWGNEGQNTSVICRSEDDGETWAFVNFLYPCFWGKLFLHRNRLYMLATSTEYGALLIGRSDDGGATWSEPTVIIPAGSREAGGPHKAPMPVIEYKGRLWTAIDYGSWTTGSHASGLISAPADADLLDPASWTTMPFLKYDVNWPGSVGGGNLAGLLEGNAVVKPDGTLVNLLRYQTNGGTPNYGRAIMLYADTDHPERSLSFGKVIDFHGNLSKFTVYWDAQSSKYWSLVNRVTNPSISQRNILTLVHSEDLEHWHITADILDYEHNGWPEDCKKVGFQYVDWLFNGDDILVASRTAINGAHNFHNANYITFHRIENFRSI</sequence>
<protein>
    <recommendedName>
        <fullName evidence="1">Fibronectin type-III domain-containing protein</fullName>
    </recommendedName>
</protein>
<name>A0A927CCM8_9BACL</name>
<keyword evidence="3" id="KW-1185">Reference proteome</keyword>
<dbReference type="InterPro" id="IPR013783">
    <property type="entry name" value="Ig-like_fold"/>
</dbReference>
<dbReference type="SUPFAM" id="SSF50939">
    <property type="entry name" value="Sialidases"/>
    <property type="match status" value="1"/>
</dbReference>
<evidence type="ECO:0000259" key="1">
    <source>
        <dbReference type="PROSITE" id="PS50853"/>
    </source>
</evidence>
<comment type="caution">
    <text evidence="2">The sequence shown here is derived from an EMBL/GenBank/DDBJ whole genome shotgun (WGS) entry which is preliminary data.</text>
</comment>
<dbReference type="Gene3D" id="2.120.10.10">
    <property type="match status" value="1"/>
</dbReference>
<dbReference type="EMBL" id="JACXJA010000020">
    <property type="protein sequence ID" value="MBD2863516.1"/>
    <property type="molecule type" value="Genomic_DNA"/>
</dbReference>
<dbReference type="InterPro" id="IPR003961">
    <property type="entry name" value="FN3_dom"/>
</dbReference>
<proteinExistence type="predicted"/>
<dbReference type="InterPro" id="IPR036116">
    <property type="entry name" value="FN3_sf"/>
</dbReference>
<dbReference type="Proteomes" id="UP000639396">
    <property type="component" value="Unassembled WGS sequence"/>
</dbReference>
<dbReference type="SUPFAM" id="SSF49265">
    <property type="entry name" value="Fibronectin type III"/>
    <property type="match status" value="1"/>
</dbReference>
<accession>A0A927CCM8</accession>
<dbReference type="PROSITE" id="PS50853">
    <property type="entry name" value="FN3"/>
    <property type="match status" value="1"/>
</dbReference>
<gene>
    <name evidence="2" type="ORF">IDH45_16095</name>
</gene>
<feature type="domain" description="Fibronectin type-III" evidence="1">
    <location>
        <begin position="29"/>
        <end position="128"/>
    </location>
</feature>
<dbReference type="CDD" id="cd15482">
    <property type="entry name" value="Sialidase_non-viral"/>
    <property type="match status" value="1"/>
</dbReference>
<dbReference type="RefSeq" id="WP_190929146.1">
    <property type="nucleotide sequence ID" value="NZ_JACXJA010000020.1"/>
</dbReference>
<organism evidence="2 3">
    <name type="scientific">Paenibacillus oceani</name>
    <dbReference type="NCBI Taxonomy" id="2772510"/>
    <lineage>
        <taxon>Bacteria</taxon>
        <taxon>Bacillati</taxon>
        <taxon>Bacillota</taxon>
        <taxon>Bacilli</taxon>
        <taxon>Bacillales</taxon>
        <taxon>Paenibacillaceae</taxon>
        <taxon>Paenibacillus</taxon>
    </lineage>
</organism>
<dbReference type="AlphaFoldDB" id="A0A927CCM8"/>